<dbReference type="PANTHER" id="PTHR43806">
    <property type="entry name" value="PEPTIDASE S8"/>
    <property type="match status" value="1"/>
</dbReference>
<dbReference type="Gene3D" id="3.40.50.200">
    <property type="entry name" value="Peptidase S8/S53 domain"/>
    <property type="match status" value="1"/>
</dbReference>
<comment type="similarity">
    <text evidence="1 5 6">Belongs to the peptidase S8 family.</text>
</comment>
<reference evidence="9 10" key="1">
    <citation type="submission" date="2022-10" db="EMBL/GenBank/DDBJ databases">
        <title>The complete genomes of actinobacterial strains from the NBC collection.</title>
        <authorList>
            <person name="Joergensen T.S."/>
            <person name="Alvarez Arevalo M."/>
            <person name="Sterndorff E.B."/>
            <person name="Faurdal D."/>
            <person name="Vuksanovic O."/>
            <person name="Mourched A.-S."/>
            <person name="Charusanti P."/>
            <person name="Shaw S."/>
            <person name="Blin K."/>
            <person name="Weber T."/>
        </authorList>
    </citation>
    <scope>NUCLEOTIDE SEQUENCE [LARGE SCALE GENOMIC DNA]</scope>
    <source>
        <strain evidence="9 10">NBC_00319</strain>
    </source>
</reference>
<feature type="active site" description="Charge relay system" evidence="5">
    <location>
        <position position="172"/>
    </location>
</feature>
<evidence type="ECO:0000256" key="6">
    <source>
        <dbReference type="RuleBase" id="RU003355"/>
    </source>
</evidence>
<dbReference type="Proteomes" id="UP001432128">
    <property type="component" value="Chromosome"/>
</dbReference>
<dbReference type="PRINTS" id="PR00723">
    <property type="entry name" value="SUBTILISIN"/>
</dbReference>
<evidence type="ECO:0000313" key="9">
    <source>
        <dbReference type="EMBL" id="WUM19964.1"/>
    </source>
</evidence>
<dbReference type="RefSeq" id="WP_328857391.1">
    <property type="nucleotide sequence ID" value="NZ_CP108021.1"/>
</dbReference>
<feature type="region of interest" description="Disordered" evidence="7">
    <location>
        <begin position="192"/>
        <end position="216"/>
    </location>
</feature>
<evidence type="ECO:0000256" key="5">
    <source>
        <dbReference type="PROSITE-ProRule" id="PRU01240"/>
    </source>
</evidence>
<dbReference type="PROSITE" id="PS51892">
    <property type="entry name" value="SUBTILASE"/>
    <property type="match status" value="1"/>
</dbReference>
<dbReference type="GO" id="GO:0006508">
    <property type="term" value="P:proteolysis"/>
    <property type="evidence" value="ECO:0007669"/>
    <property type="project" value="UniProtKB-KW"/>
</dbReference>
<dbReference type="EMBL" id="CP108021">
    <property type="protein sequence ID" value="WUM19964.1"/>
    <property type="molecule type" value="Genomic_DNA"/>
</dbReference>
<dbReference type="InterPro" id="IPR023828">
    <property type="entry name" value="Peptidase_S8_Ser-AS"/>
</dbReference>
<dbReference type="GO" id="GO:0004252">
    <property type="term" value="F:serine-type endopeptidase activity"/>
    <property type="evidence" value="ECO:0007669"/>
    <property type="project" value="UniProtKB-UniRule"/>
</dbReference>
<dbReference type="Pfam" id="PF00082">
    <property type="entry name" value="Peptidase_S8"/>
    <property type="match status" value="1"/>
</dbReference>
<sequence>MIENTGTAGAGDTGRRIVVFAPGDGSDTYATTLRSVAGFSEVASTRDFAGQVLDVDQSRSAQATIFAELGVAIVDADADQLAALDAQCSPQGSIRFIELERVQRIRTASPDYLRGYRDGVSDLTDRLTGAGVAAATPTGPFADTDEFTWGLQATRVPASAATGAGIKVAVLDTGVDLTHPDLAGRAITAQSFVSGEPPQDGHGHGTHCVGTSCGPQRPTTGRRYGIAFEAEIFVGKVLSNDGGGPDAGILAGLNWALANGVHVVSMSLGADVDQVSQAYETVGRRALAAGTLIVAAAGNNANRPTDPGFVGVPANSPSIMAIAAIDTALAVAPFSARSSAVDGGGVDVAAPGVDVYSSWPVAVDPKRYNTISGTSMATPHVAGLAALWAQSTGRRGRDLWSTLTQQTLRLDAAASDVGAGMVLAP</sequence>
<evidence type="ECO:0000313" key="10">
    <source>
        <dbReference type="Proteomes" id="UP001432128"/>
    </source>
</evidence>
<dbReference type="InterPro" id="IPR000209">
    <property type="entry name" value="Peptidase_S8/S53_dom"/>
</dbReference>
<proteinExistence type="inferred from homology"/>
<organism evidence="9 10">
    <name type="scientific">Williamsia herbipolensis</name>
    <dbReference type="NCBI Taxonomy" id="1603258"/>
    <lineage>
        <taxon>Bacteria</taxon>
        <taxon>Bacillati</taxon>
        <taxon>Actinomycetota</taxon>
        <taxon>Actinomycetes</taxon>
        <taxon>Mycobacteriales</taxon>
        <taxon>Nocardiaceae</taxon>
        <taxon>Williamsia</taxon>
    </lineage>
</organism>
<dbReference type="InterPro" id="IPR050131">
    <property type="entry name" value="Peptidase_S8_subtilisin-like"/>
</dbReference>
<dbReference type="AlphaFoldDB" id="A0AAU4K1S1"/>
<dbReference type="InterPro" id="IPR023827">
    <property type="entry name" value="Peptidase_S8_Asp-AS"/>
</dbReference>
<feature type="domain" description="Peptidase S8/S53" evidence="8">
    <location>
        <begin position="163"/>
        <end position="409"/>
    </location>
</feature>
<protein>
    <submittedName>
        <fullName evidence="9">S8 family serine peptidase</fullName>
    </submittedName>
</protein>
<dbReference type="InterPro" id="IPR015500">
    <property type="entry name" value="Peptidase_S8_subtilisin-rel"/>
</dbReference>
<feature type="active site" description="Charge relay system" evidence="5">
    <location>
        <position position="204"/>
    </location>
</feature>
<evidence type="ECO:0000256" key="2">
    <source>
        <dbReference type="ARBA" id="ARBA00022670"/>
    </source>
</evidence>
<keyword evidence="3 5" id="KW-0378">Hydrolase</keyword>
<dbReference type="KEGG" id="whr:OG579_20105"/>
<dbReference type="PROSITE" id="PS00138">
    <property type="entry name" value="SUBTILASE_SER"/>
    <property type="match status" value="1"/>
</dbReference>
<gene>
    <name evidence="9" type="ORF">OG579_20105</name>
</gene>
<keyword evidence="4 5" id="KW-0720">Serine protease</keyword>
<dbReference type="SUPFAM" id="SSF52743">
    <property type="entry name" value="Subtilisin-like"/>
    <property type="match status" value="1"/>
</dbReference>
<dbReference type="InterPro" id="IPR036852">
    <property type="entry name" value="Peptidase_S8/S53_dom_sf"/>
</dbReference>
<evidence type="ECO:0000259" key="8">
    <source>
        <dbReference type="Pfam" id="PF00082"/>
    </source>
</evidence>
<feature type="active site" description="Charge relay system" evidence="5">
    <location>
        <position position="375"/>
    </location>
</feature>
<evidence type="ECO:0000256" key="7">
    <source>
        <dbReference type="SAM" id="MobiDB-lite"/>
    </source>
</evidence>
<keyword evidence="2 5" id="KW-0645">Protease</keyword>
<dbReference type="PANTHER" id="PTHR43806:SF11">
    <property type="entry name" value="CEREVISIN-RELATED"/>
    <property type="match status" value="1"/>
</dbReference>
<evidence type="ECO:0000256" key="3">
    <source>
        <dbReference type="ARBA" id="ARBA00022801"/>
    </source>
</evidence>
<evidence type="ECO:0000256" key="4">
    <source>
        <dbReference type="ARBA" id="ARBA00022825"/>
    </source>
</evidence>
<accession>A0AAU4K1S1</accession>
<keyword evidence="10" id="KW-1185">Reference proteome</keyword>
<name>A0AAU4K1S1_9NOCA</name>
<evidence type="ECO:0000256" key="1">
    <source>
        <dbReference type="ARBA" id="ARBA00011073"/>
    </source>
</evidence>
<dbReference type="PROSITE" id="PS00136">
    <property type="entry name" value="SUBTILASE_ASP"/>
    <property type="match status" value="1"/>
</dbReference>